<organism evidence="3 4">
    <name type="scientific">Algicella marina</name>
    <dbReference type="NCBI Taxonomy" id="2683284"/>
    <lineage>
        <taxon>Bacteria</taxon>
        <taxon>Pseudomonadati</taxon>
        <taxon>Pseudomonadota</taxon>
        <taxon>Alphaproteobacteria</taxon>
        <taxon>Rhodobacterales</taxon>
        <taxon>Paracoccaceae</taxon>
        <taxon>Algicella</taxon>
    </lineage>
</organism>
<name>A0A6P1SZ09_9RHOB</name>
<dbReference type="SUPFAM" id="SSF51735">
    <property type="entry name" value="NAD(P)-binding Rossmann-fold domains"/>
    <property type="match status" value="1"/>
</dbReference>
<evidence type="ECO:0000313" key="3">
    <source>
        <dbReference type="EMBL" id="QHQ35708.1"/>
    </source>
</evidence>
<dbReference type="EMBL" id="CP046620">
    <property type="protein sequence ID" value="QHQ35708.1"/>
    <property type="molecule type" value="Genomic_DNA"/>
</dbReference>
<dbReference type="Gene3D" id="3.40.50.720">
    <property type="entry name" value="NAD(P)-binding Rossmann-like Domain"/>
    <property type="match status" value="1"/>
</dbReference>
<dbReference type="InterPro" id="IPR052698">
    <property type="entry name" value="MoCofactor_Util/Proc"/>
</dbReference>
<dbReference type="RefSeq" id="WP_161862268.1">
    <property type="nucleotide sequence ID" value="NZ_CP046620.1"/>
</dbReference>
<feature type="domain" description="XdhC- CoxI" evidence="1">
    <location>
        <begin position="13"/>
        <end position="70"/>
    </location>
</feature>
<dbReference type="Proteomes" id="UP000464495">
    <property type="component" value="Chromosome"/>
</dbReference>
<reference evidence="3 4" key="1">
    <citation type="submission" date="2019-12" db="EMBL/GenBank/DDBJ databases">
        <title>Complete genome sequence of Algicella marina strain 9Alg 56(T) isolated from the red alga Tichocarpus crinitus.</title>
        <authorList>
            <person name="Kim S.-G."/>
            <person name="Nedashkovskaya O.I."/>
        </authorList>
    </citation>
    <scope>NUCLEOTIDE SEQUENCE [LARGE SCALE GENOMIC DNA]</scope>
    <source>
        <strain evidence="3 4">9Alg 56</strain>
    </source>
</reference>
<keyword evidence="4" id="KW-1185">Reference proteome</keyword>
<evidence type="ECO:0000259" key="2">
    <source>
        <dbReference type="Pfam" id="PF13478"/>
    </source>
</evidence>
<dbReference type="InterPro" id="IPR014308">
    <property type="entry name" value="Xanthine_DH_XdhC"/>
</dbReference>
<dbReference type="PANTHER" id="PTHR30388:SF6">
    <property type="entry name" value="XANTHINE DEHYDROGENASE SUBUNIT A-RELATED"/>
    <property type="match status" value="1"/>
</dbReference>
<dbReference type="InterPro" id="IPR003777">
    <property type="entry name" value="XdhC_CoxI"/>
</dbReference>
<dbReference type="InterPro" id="IPR036291">
    <property type="entry name" value="NAD(P)-bd_dom_sf"/>
</dbReference>
<dbReference type="Pfam" id="PF13478">
    <property type="entry name" value="XdhC_C"/>
    <property type="match status" value="1"/>
</dbReference>
<gene>
    <name evidence="3" type="primary">xdhC</name>
    <name evidence="3" type="ORF">GO499_11230</name>
</gene>
<feature type="domain" description="XdhC Rossmann" evidence="2">
    <location>
        <begin position="157"/>
        <end position="294"/>
    </location>
</feature>
<dbReference type="Pfam" id="PF02625">
    <property type="entry name" value="XdhC_CoxI"/>
    <property type="match status" value="1"/>
</dbReference>
<evidence type="ECO:0000313" key="4">
    <source>
        <dbReference type="Proteomes" id="UP000464495"/>
    </source>
</evidence>
<protein>
    <submittedName>
        <fullName evidence="3">Xanthine dehydrogenase accessory protein XdhC</fullName>
    </submittedName>
</protein>
<dbReference type="KEGG" id="amaq:GO499_11230"/>
<evidence type="ECO:0000259" key="1">
    <source>
        <dbReference type="Pfam" id="PF02625"/>
    </source>
</evidence>
<proteinExistence type="predicted"/>
<dbReference type="NCBIfam" id="TIGR02964">
    <property type="entry name" value="xanthine_xdhC"/>
    <property type="match status" value="1"/>
</dbReference>
<dbReference type="PANTHER" id="PTHR30388">
    <property type="entry name" value="ALDEHYDE OXIDOREDUCTASE MOLYBDENUM COFACTOR ASSEMBLY PROTEIN"/>
    <property type="match status" value="1"/>
</dbReference>
<dbReference type="InterPro" id="IPR027051">
    <property type="entry name" value="XdhC_Rossmann_dom"/>
</dbReference>
<accession>A0A6P1SZ09</accession>
<dbReference type="AlphaFoldDB" id="A0A6P1SZ09"/>
<sequence length="315" mass="33407">MSFDRATLAEFVAANGTAVRIVIMAHKGSTPREVGTSMLVSRAAVDGTIGGGALEHQAISDARTLLADLSRQRRSLRVPLGPALGQCCGGSVELLLERFDANNLPEPDTAFARSVDGSIQPLAITRLLARSRQGEMILPTVAGGWFIEPPSMSLVPVWIWGAGHVGRAIVRALEGLPFDITWIDDDRQRFPDPLPDHVAPLLASNPVDATHRAPADAHHIVLTYSHALDLALTHALLSRPHASVGLIGSATKKARFMKRLSEMGLPSARTATLVCPIGHRALGKEPAAIALGVAFRLLEDVRAGQSVPASKGDVA</sequence>